<evidence type="ECO:0000313" key="2">
    <source>
        <dbReference type="EMBL" id="SJN35988.1"/>
    </source>
</evidence>
<organism evidence="2 3">
    <name type="scientific">Luteococcus japonicus LSP_Lj1</name>
    <dbReference type="NCBI Taxonomy" id="1255658"/>
    <lineage>
        <taxon>Bacteria</taxon>
        <taxon>Bacillati</taxon>
        <taxon>Actinomycetota</taxon>
        <taxon>Actinomycetes</taxon>
        <taxon>Propionibacteriales</taxon>
        <taxon>Propionibacteriaceae</taxon>
        <taxon>Luteococcus</taxon>
    </lineage>
</organism>
<dbReference type="AlphaFoldDB" id="A0A1R4JVH2"/>
<reference evidence="2 3" key="1">
    <citation type="submission" date="2017-02" db="EMBL/GenBank/DDBJ databases">
        <authorList>
            <person name="Peterson S.W."/>
        </authorList>
    </citation>
    <scope>NUCLEOTIDE SEQUENCE [LARGE SCALE GENOMIC DNA]</scope>
    <source>
        <strain evidence="2 3">LSP_Lj1</strain>
    </source>
</reference>
<sequence>MLQSAGDVIGNNAAGYMLVGGFIIAYTTQVLGMPKQEVLNVVTLSAVSWGFFTWMGGVLSDKSPSTTAPVPWPTT</sequence>
<dbReference type="SUPFAM" id="SSF103473">
    <property type="entry name" value="MFS general substrate transporter"/>
    <property type="match status" value="1"/>
</dbReference>
<keyword evidence="3" id="KW-1185">Reference proteome</keyword>
<feature type="transmembrane region" description="Helical" evidence="1">
    <location>
        <begin position="13"/>
        <end position="31"/>
    </location>
</feature>
<dbReference type="Proteomes" id="UP000188342">
    <property type="component" value="Unassembled WGS sequence"/>
</dbReference>
<accession>A0A1R4JVH2</accession>
<keyword evidence="1" id="KW-0812">Transmembrane</keyword>
<keyword evidence="1" id="KW-0472">Membrane</keyword>
<dbReference type="InterPro" id="IPR036259">
    <property type="entry name" value="MFS_trans_sf"/>
</dbReference>
<feature type="transmembrane region" description="Helical" evidence="1">
    <location>
        <begin position="38"/>
        <end position="59"/>
    </location>
</feature>
<dbReference type="EMBL" id="FUKQ01000035">
    <property type="protein sequence ID" value="SJN35988.1"/>
    <property type="molecule type" value="Genomic_DNA"/>
</dbReference>
<protein>
    <submittedName>
        <fullName evidence="2">Uncharacterized protein</fullName>
    </submittedName>
</protein>
<proteinExistence type="predicted"/>
<gene>
    <name evidence="2" type="ORF">FM114_09845</name>
</gene>
<evidence type="ECO:0000256" key="1">
    <source>
        <dbReference type="SAM" id="Phobius"/>
    </source>
</evidence>
<name>A0A1R4JVH2_9ACTN</name>
<evidence type="ECO:0000313" key="3">
    <source>
        <dbReference type="Proteomes" id="UP000188342"/>
    </source>
</evidence>
<keyword evidence="1" id="KW-1133">Transmembrane helix</keyword>
<dbReference type="STRING" id="1255658.FM114_09845"/>